<gene>
    <name evidence="1" type="ORF">ASN_1750</name>
</gene>
<keyword evidence="2" id="KW-1185">Reference proteome</keyword>
<organism evidence="1 2">
    <name type="scientific">Acetobacter senegalensis</name>
    <dbReference type="NCBI Taxonomy" id="446692"/>
    <lineage>
        <taxon>Bacteria</taxon>
        <taxon>Pseudomonadati</taxon>
        <taxon>Pseudomonadota</taxon>
        <taxon>Alphaproteobacteria</taxon>
        <taxon>Acetobacterales</taxon>
        <taxon>Acetobacteraceae</taxon>
        <taxon>Acetobacter</taxon>
    </lineage>
</organism>
<dbReference type="GeneID" id="34782801"/>
<protein>
    <submittedName>
        <fullName evidence="1">Uncharacterized protein</fullName>
    </submittedName>
</protein>
<dbReference type="Proteomes" id="UP000056109">
    <property type="component" value="Chromosome I"/>
</dbReference>
<name>A0A0U4Y2F1_9PROT</name>
<dbReference type="KEGG" id="asz:ASN_1750"/>
<proteinExistence type="predicted"/>
<dbReference type="RefSeq" id="WP_058987785.1">
    <property type="nucleotide sequence ID" value="NZ_LN606600.1"/>
</dbReference>
<dbReference type="AlphaFoldDB" id="A0A0U4Y2F1"/>
<sequence>MTFPIGDFLDLLCEVDADENVFVSVDRKIITRSFLEELRNENENFGSVTIDELLDFFEEMDK</sequence>
<evidence type="ECO:0000313" key="2">
    <source>
        <dbReference type="Proteomes" id="UP000056109"/>
    </source>
</evidence>
<dbReference type="EMBL" id="LN606600">
    <property type="protein sequence ID" value="CEF41086.1"/>
    <property type="molecule type" value="Genomic_DNA"/>
</dbReference>
<evidence type="ECO:0000313" key="1">
    <source>
        <dbReference type="EMBL" id="CEF41086.1"/>
    </source>
</evidence>
<accession>A0A0U4Y2F1</accession>
<dbReference type="PATRIC" id="fig|446692.3.peg.1784"/>
<reference evidence="2" key="1">
    <citation type="submission" date="2014-09" db="EMBL/GenBank/DDBJ databases">
        <authorList>
            <person name="Illeghems K.G."/>
        </authorList>
    </citation>
    <scope>NUCLEOTIDE SEQUENCE [LARGE SCALE GENOMIC DNA]</scope>
    <source>
        <strain evidence="2">108B</strain>
    </source>
</reference>